<comment type="cofactor">
    <cofactor evidence="1">
        <name>FMN</name>
        <dbReference type="ChEBI" id="CHEBI:58210"/>
    </cofactor>
</comment>
<comment type="similarity">
    <text evidence="3">Belongs to the flavodoxin family.</text>
</comment>
<dbReference type="Pfam" id="PF00258">
    <property type="entry name" value="Flavodoxin_1"/>
    <property type="match status" value="1"/>
</dbReference>
<dbReference type="RefSeq" id="WP_125704755.1">
    <property type="nucleotide sequence ID" value="NZ_JBHTOO010000002.1"/>
</dbReference>
<keyword evidence="4" id="KW-0813">Transport</keyword>
<comment type="caution">
    <text evidence="9">The sequence shown here is derived from an EMBL/GenBank/DDBJ whole genome shotgun (WGS) entry which is preliminary data.</text>
</comment>
<organism evidence="9 10">
    <name type="scientific">Companilactobacillus mishanensis</name>
    <dbReference type="NCBI Taxonomy" id="2486008"/>
    <lineage>
        <taxon>Bacteria</taxon>
        <taxon>Bacillati</taxon>
        <taxon>Bacillota</taxon>
        <taxon>Bacilli</taxon>
        <taxon>Lactobacillales</taxon>
        <taxon>Lactobacillaceae</taxon>
        <taxon>Companilactobacillus</taxon>
    </lineage>
</organism>
<dbReference type="PROSITE" id="PS50902">
    <property type="entry name" value="FLAVODOXIN_LIKE"/>
    <property type="match status" value="1"/>
</dbReference>
<keyword evidence="6" id="KW-0288">FMN</keyword>
<dbReference type="Proteomes" id="UP000436655">
    <property type="component" value="Unassembled WGS sequence"/>
</dbReference>
<name>A0ABW9P667_9LACO</name>
<evidence type="ECO:0000256" key="5">
    <source>
        <dbReference type="ARBA" id="ARBA00022630"/>
    </source>
</evidence>
<evidence type="ECO:0000313" key="10">
    <source>
        <dbReference type="Proteomes" id="UP000436655"/>
    </source>
</evidence>
<evidence type="ECO:0000259" key="8">
    <source>
        <dbReference type="PROSITE" id="PS50902"/>
    </source>
</evidence>
<evidence type="ECO:0000256" key="2">
    <source>
        <dbReference type="ARBA" id="ARBA00003297"/>
    </source>
</evidence>
<dbReference type="Gene3D" id="3.40.50.360">
    <property type="match status" value="1"/>
</dbReference>
<dbReference type="SUPFAM" id="SSF52218">
    <property type="entry name" value="Flavoproteins"/>
    <property type="match status" value="1"/>
</dbReference>
<reference evidence="9 10" key="1">
    <citation type="journal article" date="2019" name="Syst. Appl. Microbiol.">
        <title>Polyphasic characterization of two novel Lactobacillus spp. isolated from blown salami packages: Description of Lactobacillus halodurans sp. nov. and Lactobacillus salsicarnum sp. nov.</title>
        <authorList>
            <person name="Schuster J.A."/>
            <person name="Klingl A."/>
            <person name="Vogel R.F."/>
            <person name="Ehrmann M.A."/>
        </authorList>
    </citation>
    <scope>NUCLEOTIDE SEQUENCE [LARGE SCALE GENOMIC DNA]</scope>
    <source>
        <strain evidence="9 10">TMW 1.2098</strain>
    </source>
</reference>
<keyword evidence="10" id="KW-1185">Reference proteome</keyword>
<evidence type="ECO:0000256" key="1">
    <source>
        <dbReference type="ARBA" id="ARBA00001917"/>
    </source>
</evidence>
<gene>
    <name evidence="9" type="ORF">FHL03_04110</name>
</gene>
<protein>
    <submittedName>
        <fullName evidence="9">Flavodoxin</fullName>
    </submittedName>
</protein>
<evidence type="ECO:0000256" key="4">
    <source>
        <dbReference type="ARBA" id="ARBA00022448"/>
    </source>
</evidence>
<evidence type="ECO:0000256" key="6">
    <source>
        <dbReference type="ARBA" id="ARBA00022643"/>
    </source>
</evidence>
<dbReference type="PANTHER" id="PTHR42809:SF1">
    <property type="entry name" value="FLAVODOXIN 1"/>
    <property type="match status" value="1"/>
</dbReference>
<evidence type="ECO:0000256" key="7">
    <source>
        <dbReference type="ARBA" id="ARBA00022982"/>
    </source>
</evidence>
<evidence type="ECO:0000256" key="3">
    <source>
        <dbReference type="ARBA" id="ARBA00005267"/>
    </source>
</evidence>
<keyword evidence="7" id="KW-0249">Electron transport</keyword>
<accession>A0ABW9P667</accession>
<dbReference type="InterPro" id="IPR050619">
    <property type="entry name" value="Flavodoxin"/>
</dbReference>
<proteinExistence type="inferred from homology"/>
<dbReference type="InterPro" id="IPR008254">
    <property type="entry name" value="Flavodoxin/NO_synth"/>
</dbReference>
<sequence length="147" mass="16482">MSNILITYTSMTGHNEKIAKHLEEYLKGKGADVTLEQLVDSDAFDLPDYDAVIVGSYTYHEGELPDEAQDFYEDLEDVDLDRTKFAVFGSSSKGHIHYGRAVDYFTMQLNSSNGDQAADSVKINGEVEPDDLKRIETMADYVLKSLE</sequence>
<evidence type="ECO:0000313" key="9">
    <source>
        <dbReference type="EMBL" id="MQS44667.1"/>
    </source>
</evidence>
<comment type="function">
    <text evidence="2">Low-potential electron donor to a number of redox enzymes.</text>
</comment>
<dbReference type="InterPro" id="IPR029039">
    <property type="entry name" value="Flavoprotein-like_sf"/>
</dbReference>
<dbReference type="EMBL" id="VDFN01000002">
    <property type="protein sequence ID" value="MQS44667.1"/>
    <property type="molecule type" value="Genomic_DNA"/>
</dbReference>
<feature type="domain" description="Flavodoxin-like" evidence="8">
    <location>
        <begin position="4"/>
        <end position="143"/>
    </location>
</feature>
<dbReference type="PANTHER" id="PTHR42809">
    <property type="entry name" value="FLAVODOXIN 2"/>
    <property type="match status" value="1"/>
</dbReference>
<keyword evidence="5" id="KW-0285">Flavoprotein</keyword>